<feature type="active site" description="Charge relay system" evidence="15">
    <location>
        <position position="762"/>
    </location>
</feature>
<reference evidence="18 19" key="1">
    <citation type="submission" date="2018-08" db="EMBL/GenBank/DDBJ databases">
        <title>Draft genome sequences of two Aspergillus turcosus clinical strains isolated from bronchoalveolar lavage fluid: one azole-susceptible and the other azole-resistant.</title>
        <authorList>
            <person name="Parent-Michaud M."/>
            <person name="Dufresne P.J."/>
            <person name="Fournier E."/>
            <person name="Martineau C."/>
            <person name="Moreira S."/>
            <person name="Perkins V."/>
            <person name="De Repentigny L."/>
            <person name="Dufresne S.F."/>
        </authorList>
    </citation>
    <scope>NUCLEOTIDE SEQUENCE [LARGE SCALE GENOMIC DNA]</scope>
    <source>
        <strain evidence="18">HMR AF 1038</strain>
    </source>
</reference>
<dbReference type="CDD" id="cd07491">
    <property type="entry name" value="Peptidases_S8_7"/>
    <property type="match status" value="1"/>
</dbReference>
<dbReference type="EMBL" id="NIDN02000053">
    <property type="protein sequence ID" value="RLL98415.1"/>
    <property type="molecule type" value="Genomic_DNA"/>
</dbReference>
<proteinExistence type="inferred from homology"/>
<evidence type="ECO:0000256" key="6">
    <source>
        <dbReference type="ARBA" id="ARBA00022729"/>
    </source>
</evidence>
<dbReference type="Pfam" id="PF00082">
    <property type="entry name" value="Peptidase_S8"/>
    <property type="match status" value="1"/>
</dbReference>
<dbReference type="SUPFAM" id="SSF52743">
    <property type="entry name" value="Subtilisin-like"/>
    <property type="match status" value="1"/>
</dbReference>
<dbReference type="OrthoDB" id="5386278at2759"/>
<evidence type="ECO:0000256" key="16">
    <source>
        <dbReference type="SAM" id="MobiDB-lite"/>
    </source>
</evidence>
<dbReference type="InterPro" id="IPR036770">
    <property type="entry name" value="Ankyrin_rpt-contain_sf"/>
</dbReference>
<evidence type="ECO:0000256" key="8">
    <source>
        <dbReference type="ARBA" id="ARBA00022825"/>
    </source>
</evidence>
<evidence type="ECO:0000256" key="14">
    <source>
        <dbReference type="ARBA" id="ARBA00033459"/>
    </source>
</evidence>
<evidence type="ECO:0000256" key="3">
    <source>
        <dbReference type="ARBA" id="ARBA00011951"/>
    </source>
</evidence>
<feature type="compositionally biased region" description="Basic and acidic residues" evidence="16">
    <location>
        <begin position="33"/>
        <end position="54"/>
    </location>
</feature>
<dbReference type="STRING" id="1245748.A0A229YG13"/>
<evidence type="ECO:0000256" key="5">
    <source>
        <dbReference type="ARBA" id="ARBA00022670"/>
    </source>
</evidence>
<evidence type="ECO:0000256" key="2">
    <source>
        <dbReference type="ARBA" id="ARBA00011073"/>
    </source>
</evidence>
<dbReference type="GO" id="GO:0004252">
    <property type="term" value="F:serine-type endopeptidase activity"/>
    <property type="evidence" value="ECO:0007669"/>
    <property type="project" value="UniProtKB-UniRule"/>
</dbReference>
<evidence type="ECO:0000259" key="17">
    <source>
        <dbReference type="Pfam" id="PF00082"/>
    </source>
</evidence>
<evidence type="ECO:0000256" key="13">
    <source>
        <dbReference type="ARBA" id="ARBA00033045"/>
    </source>
</evidence>
<dbReference type="Gene3D" id="3.40.50.200">
    <property type="entry name" value="Peptidase S8/S53 domain"/>
    <property type="match status" value="1"/>
</dbReference>
<evidence type="ECO:0000313" key="19">
    <source>
        <dbReference type="Proteomes" id="UP000215289"/>
    </source>
</evidence>
<evidence type="ECO:0000256" key="4">
    <source>
        <dbReference type="ARBA" id="ARBA00019429"/>
    </source>
</evidence>
<dbReference type="PROSITE" id="PS51892">
    <property type="entry name" value="SUBTILASE"/>
    <property type="match status" value="1"/>
</dbReference>
<evidence type="ECO:0000313" key="18">
    <source>
        <dbReference type="EMBL" id="RLL98415.1"/>
    </source>
</evidence>
<comment type="similarity">
    <text evidence="2 15">Belongs to the peptidase S8 family.</text>
</comment>
<evidence type="ECO:0000256" key="15">
    <source>
        <dbReference type="PROSITE-ProRule" id="PRU01240"/>
    </source>
</evidence>
<dbReference type="EC" id="3.4.21.63" evidence="3"/>
<evidence type="ECO:0000256" key="10">
    <source>
        <dbReference type="ARBA" id="ARBA00031236"/>
    </source>
</evidence>
<dbReference type="GO" id="GO:0006508">
    <property type="term" value="P:proteolysis"/>
    <property type="evidence" value="ECO:0007669"/>
    <property type="project" value="UniProtKB-KW"/>
</dbReference>
<evidence type="ECO:0000256" key="12">
    <source>
        <dbReference type="ARBA" id="ARBA00031855"/>
    </source>
</evidence>
<name>A0A229YG13_9EURO</name>
<keyword evidence="5 15" id="KW-0645">Protease</keyword>
<dbReference type="PRINTS" id="PR00723">
    <property type="entry name" value="SUBTILISIN"/>
</dbReference>
<keyword evidence="7 15" id="KW-0378">Hydrolase</keyword>
<dbReference type="PANTHER" id="PTHR43806">
    <property type="entry name" value="PEPTIDASE S8"/>
    <property type="match status" value="1"/>
</dbReference>
<evidence type="ECO:0000256" key="7">
    <source>
        <dbReference type="ARBA" id="ARBA00022801"/>
    </source>
</evidence>
<dbReference type="InterPro" id="IPR036852">
    <property type="entry name" value="Peptidase_S8/S53_dom_sf"/>
</dbReference>
<keyword evidence="8 15" id="KW-0720">Serine protease</keyword>
<accession>A0A229YG13</accession>
<comment type="caution">
    <text evidence="18">The sequence shown here is derived from an EMBL/GenBank/DDBJ whole genome shotgun (WGS) entry which is preliminary data.</text>
</comment>
<dbReference type="Pfam" id="PF00023">
    <property type="entry name" value="Ank"/>
    <property type="match status" value="1"/>
</dbReference>
<comment type="catalytic activity">
    <reaction evidence="1">
        <text>Hydrolysis of proteins with broad specificity, and of Bz-Arg-OEt &gt; Ac-Tyr-OEt. Does not hydrolyze peptide amides.</text>
        <dbReference type="EC" id="3.4.21.63"/>
    </reaction>
</comment>
<dbReference type="InterPro" id="IPR050131">
    <property type="entry name" value="Peptidase_S8_subtilisin-like"/>
</dbReference>
<dbReference type="SUPFAM" id="SSF48403">
    <property type="entry name" value="Ankyrin repeat"/>
    <property type="match status" value="1"/>
</dbReference>
<dbReference type="Gene3D" id="1.25.40.20">
    <property type="entry name" value="Ankyrin repeat-containing domain"/>
    <property type="match status" value="1"/>
</dbReference>
<evidence type="ECO:0000256" key="11">
    <source>
        <dbReference type="ARBA" id="ARBA00031429"/>
    </source>
</evidence>
<evidence type="ECO:0000256" key="1">
    <source>
        <dbReference type="ARBA" id="ARBA00001242"/>
    </source>
</evidence>
<keyword evidence="19" id="KW-1185">Reference proteome</keyword>
<dbReference type="InterPro" id="IPR002110">
    <property type="entry name" value="Ankyrin_rpt"/>
</dbReference>
<sequence>MESKPTIGTDAGDEKLKRNSAKKAGPSKKNRPRRDTAKRKFQDLLEKVKDKDPDLAQQVESGQYFEINSVLLQQKTAQQETILHLLAAFQPYDDEETSDEEAKLDEVEDYEDLGDEENDGAEEPGDSNPLQKSLVIGLVQKFKDLMLDQDKYKRTPLLLAIESNHESMVTWMLECPNIAEVLEKAADPNGNCVHAAVRSDLPHHIIIDLIKKSTKKALCAQDGAGFTPFHLAVEYKRCRPGQLEVVEALIERGSAALDSHTRDPDRWSVYQYHEHTRRVFHAKQSRKGQEMDGLKSQRTPKAPESKVMGPPNDPAKESKRASVNGKPEESPQQEKKLFDAKPQDGRDQKGFSVHRLAEENQARTDSMNPERLRGAPPKEEQRQVKGQDTSLASSEAERPKQPSVIADWDELERCANKIRETIKLYYLRHREPAKAASWLYDKSVGVVETCFDYVEGEGEVDKEVFEQSYDLFQFDPILQFVHFRKLQLKNPPLEDESFPQDDIDGRWDVKYFFDWLKQKKVERILRVTVEEYPERPHSDAAIERALKDLQVESLNWQKPDLCPETIRSVSDRLKEVYLHWGGNNAVLRAWSEPEGLGKLPSLEKIHLLYSERLERSSHMVAKITEFRRRLDQVRRINNLETVKVLLPKEKGKNREVAVKVFTPTATAPPDEQEQHRKTNKWLDCIDDFSDMLQNTKVERLIEKYCDRLPPPKELQELRKNVVVAVIDDGVNITMPGLRGRIIGGQSFDTSGLWHYRFSAKEHGTLMASQIVRVCPDAKIYAIKVATHPNGKELQIDARSAALAIEAAVNKEVDIISMSWTIPEMAEGSADKLLFDNAMGRAIRKGILLFCSAADDGSFKATSHYPAAFAPNKVFKIGAATASGKIYEWTSASLSELDYILPGHEVYEKQPKYGPVPESETHSGSSIATALAAGLAALILHCVRLAAIHTLISDPSKVKRRFSVDELRSLKSCKDMKIAFGKFPTNSESQMKFMEVWHTLGKDFVTDRQWRAREEERLPFIASVASDLLPSTVG</sequence>
<dbReference type="InterPro" id="IPR000209">
    <property type="entry name" value="Peptidase_S8/S53_dom"/>
</dbReference>
<keyword evidence="6" id="KW-0732">Signal</keyword>
<feature type="region of interest" description="Disordered" evidence="16">
    <location>
        <begin position="278"/>
        <end position="401"/>
    </location>
</feature>
<feature type="active site" description="Charge relay system" evidence="15">
    <location>
        <position position="727"/>
    </location>
</feature>
<keyword evidence="9" id="KW-0865">Zymogen</keyword>
<feature type="active site" description="Charge relay system" evidence="15">
    <location>
        <position position="925"/>
    </location>
</feature>
<dbReference type="SMART" id="SM00248">
    <property type="entry name" value="ANK"/>
    <property type="match status" value="2"/>
</dbReference>
<feature type="compositionally biased region" description="Basic and acidic residues" evidence="16">
    <location>
        <begin position="314"/>
        <end position="385"/>
    </location>
</feature>
<dbReference type="AlphaFoldDB" id="A0A229YG13"/>
<organism evidence="18 19">
    <name type="scientific">Aspergillus turcosus</name>
    <dbReference type="NCBI Taxonomy" id="1245748"/>
    <lineage>
        <taxon>Eukaryota</taxon>
        <taxon>Fungi</taxon>
        <taxon>Dikarya</taxon>
        <taxon>Ascomycota</taxon>
        <taxon>Pezizomycotina</taxon>
        <taxon>Eurotiomycetes</taxon>
        <taxon>Eurotiomycetidae</taxon>
        <taxon>Eurotiales</taxon>
        <taxon>Aspergillaceae</taxon>
        <taxon>Aspergillus</taxon>
        <taxon>Aspergillus subgen. Fumigati</taxon>
    </lineage>
</organism>
<evidence type="ECO:0000256" key="9">
    <source>
        <dbReference type="ARBA" id="ARBA00023145"/>
    </source>
</evidence>
<dbReference type="InterPro" id="IPR015500">
    <property type="entry name" value="Peptidase_S8_subtilisin-rel"/>
</dbReference>
<gene>
    <name evidence="18" type="ORF">CFD26_106763</name>
</gene>
<protein>
    <recommendedName>
        <fullName evidence="4">Alkaline protease 1</fullName>
        <ecNumber evidence="3">3.4.21.63</ecNumber>
    </recommendedName>
    <alternativeName>
        <fullName evidence="14">Aspergillopeptidase B</fullName>
    </alternativeName>
    <alternativeName>
        <fullName evidence="13">Aspergillus proteinase B</fullName>
    </alternativeName>
    <alternativeName>
        <fullName evidence="12">Elastase</fullName>
    </alternativeName>
    <alternativeName>
        <fullName evidence="11">Elastinolytic serine proteinase</fullName>
    </alternativeName>
    <alternativeName>
        <fullName evidence="10">Oryzin</fullName>
    </alternativeName>
</protein>
<dbReference type="PANTHER" id="PTHR43806:SF58">
    <property type="entry name" value="ALKALINE PROTEASE 1-RELATED"/>
    <property type="match status" value="1"/>
</dbReference>
<feature type="compositionally biased region" description="Basic residues" evidence="16">
    <location>
        <begin position="18"/>
        <end position="32"/>
    </location>
</feature>
<dbReference type="Proteomes" id="UP000215289">
    <property type="component" value="Unassembled WGS sequence"/>
</dbReference>
<feature type="domain" description="Peptidase S8/S53" evidence="17">
    <location>
        <begin position="719"/>
        <end position="939"/>
    </location>
</feature>
<feature type="region of interest" description="Disordered" evidence="16">
    <location>
        <begin position="1"/>
        <end position="54"/>
    </location>
</feature>